<dbReference type="InterPro" id="IPR053216">
    <property type="entry name" value="Appressorial_penetr-assoc"/>
</dbReference>
<accession>A0A0C2WQD7</accession>
<dbReference type="HOGENOM" id="CLU_2456172_0_0_1"/>
<name>A0A0C2WQD7_SERVB</name>
<reference evidence="2 3" key="1">
    <citation type="submission" date="2014-04" db="EMBL/GenBank/DDBJ databases">
        <authorList>
            <consortium name="DOE Joint Genome Institute"/>
            <person name="Kuo A."/>
            <person name="Zuccaro A."/>
            <person name="Kohler A."/>
            <person name="Nagy L.G."/>
            <person name="Floudas D."/>
            <person name="Copeland A."/>
            <person name="Barry K.W."/>
            <person name="Cichocki N."/>
            <person name="Veneault-Fourrey C."/>
            <person name="LaButti K."/>
            <person name="Lindquist E.A."/>
            <person name="Lipzen A."/>
            <person name="Lundell T."/>
            <person name="Morin E."/>
            <person name="Murat C."/>
            <person name="Sun H."/>
            <person name="Tunlid A."/>
            <person name="Henrissat B."/>
            <person name="Grigoriev I.V."/>
            <person name="Hibbett D.S."/>
            <person name="Martin F."/>
            <person name="Nordberg H.P."/>
            <person name="Cantor M.N."/>
            <person name="Hua S.X."/>
        </authorList>
    </citation>
    <scope>NUCLEOTIDE SEQUENCE [LARGE SCALE GENOMIC DNA]</scope>
    <source>
        <strain evidence="2 3">MAFF 305830</strain>
    </source>
</reference>
<evidence type="ECO:0000313" key="2">
    <source>
        <dbReference type="EMBL" id="KIM19847.1"/>
    </source>
</evidence>
<dbReference type="AlphaFoldDB" id="A0A0C2WQD7"/>
<proteinExistence type="predicted"/>
<dbReference type="OrthoDB" id="2336871at2759"/>
<organism evidence="2 3">
    <name type="scientific">Serendipita vermifera MAFF 305830</name>
    <dbReference type="NCBI Taxonomy" id="933852"/>
    <lineage>
        <taxon>Eukaryota</taxon>
        <taxon>Fungi</taxon>
        <taxon>Dikarya</taxon>
        <taxon>Basidiomycota</taxon>
        <taxon>Agaricomycotina</taxon>
        <taxon>Agaricomycetes</taxon>
        <taxon>Sebacinales</taxon>
        <taxon>Serendipitaceae</taxon>
        <taxon>Serendipita</taxon>
    </lineage>
</organism>
<dbReference type="Proteomes" id="UP000054097">
    <property type="component" value="Unassembled WGS sequence"/>
</dbReference>
<dbReference type="EMBL" id="KN824527">
    <property type="protein sequence ID" value="KIM19847.1"/>
    <property type="molecule type" value="Genomic_DNA"/>
</dbReference>
<dbReference type="PANTHER" id="PTHR34587">
    <property type="entry name" value="VWFA DOMAIN-CONTAINING PROTEIN"/>
    <property type="match status" value="1"/>
</dbReference>
<sequence>MPSSNVISGPDSGDVTANEHLSTQIQVSNLQAGSFTNPDNTYYAAPQSLDQGGQIIGHSHITIQSTDTPGDTKPLDPTEFAFFKGTSAS</sequence>
<dbReference type="PANTHER" id="PTHR34587:SF2">
    <property type="entry name" value="G-PROTEIN COUPLED RECEPTORS FAMILY 1 PROFILE DOMAIN-CONTAINING PROTEIN"/>
    <property type="match status" value="1"/>
</dbReference>
<evidence type="ECO:0000313" key="3">
    <source>
        <dbReference type="Proteomes" id="UP000054097"/>
    </source>
</evidence>
<reference evidence="3" key="2">
    <citation type="submission" date="2015-01" db="EMBL/GenBank/DDBJ databases">
        <title>Evolutionary Origins and Diversification of the Mycorrhizal Mutualists.</title>
        <authorList>
            <consortium name="DOE Joint Genome Institute"/>
            <consortium name="Mycorrhizal Genomics Consortium"/>
            <person name="Kohler A."/>
            <person name="Kuo A."/>
            <person name="Nagy L.G."/>
            <person name="Floudas D."/>
            <person name="Copeland A."/>
            <person name="Barry K.W."/>
            <person name="Cichocki N."/>
            <person name="Veneault-Fourrey C."/>
            <person name="LaButti K."/>
            <person name="Lindquist E.A."/>
            <person name="Lipzen A."/>
            <person name="Lundell T."/>
            <person name="Morin E."/>
            <person name="Murat C."/>
            <person name="Riley R."/>
            <person name="Ohm R."/>
            <person name="Sun H."/>
            <person name="Tunlid A."/>
            <person name="Henrissat B."/>
            <person name="Grigoriev I.V."/>
            <person name="Hibbett D.S."/>
            <person name="Martin F."/>
        </authorList>
    </citation>
    <scope>NUCLEOTIDE SEQUENCE [LARGE SCALE GENOMIC DNA]</scope>
    <source>
        <strain evidence="3">MAFF 305830</strain>
    </source>
</reference>
<dbReference type="STRING" id="933852.A0A0C2WQD7"/>
<gene>
    <name evidence="2" type="ORF">M408DRAFT_82959</name>
</gene>
<protein>
    <submittedName>
        <fullName evidence="2">Uncharacterized protein</fullName>
    </submittedName>
</protein>
<keyword evidence="3" id="KW-1185">Reference proteome</keyword>
<evidence type="ECO:0000256" key="1">
    <source>
        <dbReference type="SAM" id="MobiDB-lite"/>
    </source>
</evidence>
<feature type="region of interest" description="Disordered" evidence="1">
    <location>
        <begin position="63"/>
        <end position="89"/>
    </location>
</feature>